<sequence length="628" mass="67458">MIKSLKDCTVSGPFRTPPSPFAAVGFSLNYQSGRLGLKVVEADDYADQGTFSFVFRAPQARLVNCVITGWSDCDQPGAITESMMQAACGLMSVHGRSTGAIQPFGLQYVSTVTTALALQGGMAVALGNLRGLAVSDSHISMAAAALLSTSQYIADATSTSSSENLSSADADHSPAPPFISADGIVFELETLNPDPWLRFWTQLDISRTLAGKGWTAFLLRYAKAIAPIPGELTRAVSKLGYADISRLCADAGMAICRVRTLDERMDDEHFKSNWLKGPWVFDCAVPQPELPLTSASGLLPLSGLTVIESCRRIQGPLAGHLLALLGARVIRIEPPGGDPLRGMPPVSEGCSVRFDALNRLKVIREIDIKSPCGQEEITEMARHADVFLHNWAPGKALELDLDYADLSRVNPALIYAHASGWFTDGGEISLRSPSLPGTDFMVQAYSGVAQKISRTCGTQGGTLFTALDVLGGVIAAQGITAALLNRQLNCAGAKVTSSLLGAAILLCSDDFQNRHDFFDCVPPAQSVLNRVFETGKGKIAIECLDDDTLLRLMQTLDLSAGDKSELWQRLGRSFLGKTAAEWLVVLQQAAVPAAIVIEDLNDLHGDPRLKPYLEIGSYTRVTSPWRFQ</sequence>
<accession>Q82SH6</accession>
<dbReference type="InterPro" id="IPR003673">
    <property type="entry name" value="CoA-Trfase_fam_III"/>
</dbReference>
<organism evidence="1 2">
    <name type="scientific">Nitrosomonas europaea (strain ATCC 19718 / CIP 103999 / KCTC 2705 / NBRC 14298)</name>
    <dbReference type="NCBI Taxonomy" id="228410"/>
    <lineage>
        <taxon>Bacteria</taxon>
        <taxon>Pseudomonadati</taxon>
        <taxon>Pseudomonadota</taxon>
        <taxon>Betaproteobacteria</taxon>
        <taxon>Nitrosomonadales</taxon>
        <taxon>Nitrosomonadaceae</taxon>
        <taxon>Nitrosomonas</taxon>
    </lineage>
</organism>
<dbReference type="eggNOG" id="COG1804">
    <property type="taxonomic scope" value="Bacteria"/>
</dbReference>
<dbReference type="PANTHER" id="PTHR48228:SF5">
    <property type="entry name" value="ALPHA-METHYLACYL-COA RACEMASE"/>
    <property type="match status" value="1"/>
</dbReference>
<proteinExistence type="predicted"/>
<dbReference type="AlphaFoldDB" id="Q82SH6"/>
<dbReference type="PANTHER" id="PTHR48228">
    <property type="entry name" value="SUCCINYL-COA--D-CITRAMALATE COA-TRANSFERASE"/>
    <property type="match status" value="1"/>
</dbReference>
<dbReference type="Proteomes" id="UP000001416">
    <property type="component" value="Chromosome"/>
</dbReference>
<dbReference type="GO" id="GO:0003824">
    <property type="term" value="F:catalytic activity"/>
    <property type="evidence" value="ECO:0007669"/>
    <property type="project" value="InterPro"/>
</dbReference>
<dbReference type="STRING" id="228410.NE2350"/>
<dbReference type="HOGENOM" id="CLU_029698_0_0_4"/>
<dbReference type="InterPro" id="IPR023606">
    <property type="entry name" value="CoA-Trfase_III_dom_1_sf"/>
</dbReference>
<dbReference type="SUPFAM" id="SSF89796">
    <property type="entry name" value="CoA-transferase family III (CaiB/BaiF)"/>
    <property type="match status" value="2"/>
</dbReference>
<dbReference type="RefSeq" id="WP_011112830.1">
    <property type="nucleotide sequence ID" value="NC_004757.1"/>
</dbReference>
<dbReference type="Pfam" id="PF02515">
    <property type="entry name" value="CoA_transf_3"/>
    <property type="match status" value="2"/>
</dbReference>
<gene>
    <name evidence="1" type="ordered locus">NE2350</name>
</gene>
<dbReference type="EMBL" id="AL954747">
    <property type="protein sequence ID" value="CAD86262.1"/>
    <property type="molecule type" value="Genomic_DNA"/>
</dbReference>
<evidence type="ECO:0000313" key="2">
    <source>
        <dbReference type="Proteomes" id="UP000001416"/>
    </source>
</evidence>
<dbReference type="GeneID" id="87105482"/>
<dbReference type="InterPro" id="IPR050509">
    <property type="entry name" value="CoA-transferase_III"/>
</dbReference>
<dbReference type="Gene3D" id="3.40.50.10540">
    <property type="entry name" value="Crotonobetainyl-coa:carnitine coa-transferase, domain 1"/>
    <property type="match status" value="2"/>
</dbReference>
<protein>
    <submittedName>
        <fullName evidence="1">CAIB/BAIF family</fullName>
    </submittedName>
</protein>
<name>Q82SH6_NITEU</name>
<evidence type="ECO:0000313" key="1">
    <source>
        <dbReference type="EMBL" id="CAD86262.1"/>
    </source>
</evidence>
<reference evidence="1 2" key="1">
    <citation type="journal article" date="2003" name="J. Bacteriol.">
        <title>Complete genome sequence of the ammonia-oxidizing bacterium and obligate chemolithoautotroph Nitrosomonas europaea.</title>
        <authorList>
            <person name="Chain P."/>
            <person name="Lamerdin J."/>
            <person name="Larimer F."/>
            <person name="Regala W."/>
            <person name="Land M."/>
            <person name="Hauser L."/>
            <person name="Hooper A."/>
            <person name="Klotz M."/>
            <person name="Norton J."/>
            <person name="Sayavedra-Soto L."/>
            <person name="Arciero D."/>
            <person name="Hommes N."/>
            <person name="Whittaker M."/>
            <person name="Arp D."/>
        </authorList>
    </citation>
    <scope>NUCLEOTIDE SEQUENCE [LARGE SCALE GENOMIC DNA]</scope>
    <source>
        <strain evidence="2">ATCC 19718 / CIP 103999 / KCTC 2705 / NBRC 14298</strain>
    </source>
</reference>
<keyword evidence="2" id="KW-1185">Reference proteome</keyword>
<dbReference type="KEGG" id="neu:NE2350"/>